<keyword evidence="5" id="KW-1185">Reference proteome</keyword>
<name>A0A2M8W6E8_9RHOB</name>
<comment type="subunit">
    <text evidence="3">UreD, UreF and UreG form a complex that acts as a GTP-hydrolysis-dependent molecular chaperone, activating the urease apoprotein by helping to assemble the nickel containing metallocenter of UreC. The UreE protein probably delivers the nickel.</text>
</comment>
<keyword evidence="1 3" id="KW-0996">Nickel insertion</keyword>
<dbReference type="InterPro" id="IPR002639">
    <property type="entry name" value="UreF"/>
</dbReference>
<keyword evidence="2 3" id="KW-0143">Chaperone</keyword>
<dbReference type="AlphaFoldDB" id="A0A2M8W6E8"/>
<dbReference type="GO" id="GO:0005737">
    <property type="term" value="C:cytoplasm"/>
    <property type="evidence" value="ECO:0007669"/>
    <property type="project" value="UniProtKB-SubCell"/>
</dbReference>
<comment type="caution">
    <text evidence="4">The sequence shown here is derived from an EMBL/GenBank/DDBJ whole genome shotgun (WGS) entry which is preliminary data.</text>
</comment>
<dbReference type="GO" id="GO:0016151">
    <property type="term" value="F:nickel cation binding"/>
    <property type="evidence" value="ECO:0007669"/>
    <property type="project" value="UniProtKB-UniRule"/>
</dbReference>
<protein>
    <recommendedName>
        <fullName evidence="3">Urease accessory protein UreF</fullName>
    </recommendedName>
</protein>
<dbReference type="Proteomes" id="UP000228531">
    <property type="component" value="Unassembled WGS sequence"/>
</dbReference>
<dbReference type="EMBL" id="PGTY01000002">
    <property type="protein sequence ID" value="PJI86507.1"/>
    <property type="molecule type" value="Genomic_DNA"/>
</dbReference>
<evidence type="ECO:0000313" key="4">
    <source>
        <dbReference type="EMBL" id="PJI86507.1"/>
    </source>
</evidence>
<comment type="similarity">
    <text evidence="3">Belongs to the UreF family.</text>
</comment>
<evidence type="ECO:0000256" key="1">
    <source>
        <dbReference type="ARBA" id="ARBA00022988"/>
    </source>
</evidence>
<dbReference type="Gene3D" id="1.10.4190.10">
    <property type="entry name" value="Urease accessory protein UreF"/>
    <property type="match status" value="1"/>
</dbReference>
<comment type="subcellular location">
    <subcellularLocation>
        <location evidence="3">Cytoplasm</location>
    </subcellularLocation>
</comment>
<sequence>MGMAARIAMNMWPPRMSTKRDILTLAQWMSPAYPVGAFAYSHGLEAAIQAGAITSNADLREWLTDIISHGSGRNDCILLRAAYAAKTAKALVMVNGTALAFAASSERQLEQNLQGAAFCKTTAAIWGGEDMSYAYPVAVGAAASKQSIDVSLTAAMYLQAVISNLISAAMRLMALGQTEGQATLAALTPLCDETAKATEGTTLDDLQSTAFMVDIAAMHHETLQPRIFRT</sequence>
<proteinExistence type="inferred from homology"/>
<reference evidence="4 5" key="1">
    <citation type="submission" date="2017-11" db="EMBL/GenBank/DDBJ databases">
        <title>Genomic Encyclopedia of Archaeal and Bacterial Type Strains, Phase II (KMG-II): From Individual Species to Whole Genera.</title>
        <authorList>
            <person name="Goeker M."/>
        </authorList>
    </citation>
    <scope>NUCLEOTIDE SEQUENCE [LARGE SCALE GENOMIC DNA]</scope>
    <source>
        <strain evidence="4 5">DSM 29128</strain>
    </source>
</reference>
<dbReference type="PANTHER" id="PTHR33620:SF1">
    <property type="entry name" value="UREASE ACCESSORY PROTEIN F"/>
    <property type="match status" value="1"/>
</dbReference>
<dbReference type="PANTHER" id="PTHR33620">
    <property type="entry name" value="UREASE ACCESSORY PROTEIN F"/>
    <property type="match status" value="1"/>
</dbReference>
<dbReference type="PIRSF" id="PIRSF009467">
    <property type="entry name" value="Ureas_acces_UreF"/>
    <property type="match status" value="1"/>
</dbReference>
<dbReference type="HAMAP" id="MF_01385">
    <property type="entry name" value="UreF"/>
    <property type="match status" value="1"/>
</dbReference>
<organism evidence="4 5">
    <name type="scientific">Yoonia maricola</name>
    <dbReference type="NCBI Taxonomy" id="420999"/>
    <lineage>
        <taxon>Bacteria</taxon>
        <taxon>Pseudomonadati</taxon>
        <taxon>Pseudomonadota</taxon>
        <taxon>Alphaproteobacteria</taxon>
        <taxon>Rhodobacterales</taxon>
        <taxon>Paracoccaceae</taxon>
        <taxon>Yoonia</taxon>
    </lineage>
</organism>
<evidence type="ECO:0000256" key="2">
    <source>
        <dbReference type="ARBA" id="ARBA00023186"/>
    </source>
</evidence>
<dbReference type="InterPro" id="IPR038277">
    <property type="entry name" value="UreF_sf"/>
</dbReference>
<evidence type="ECO:0000313" key="5">
    <source>
        <dbReference type="Proteomes" id="UP000228531"/>
    </source>
</evidence>
<dbReference type="Pfam" id="PF01730">
    <property type="entry name" value="UreF"/>
    <property type="match status" value="1"/>
</dbReference>
<accession>A0A2M8W6E8</accession>
<keyword evidence="3" id="KW-0963">Cytoplasm</keyword>
<evidence type="ECO:0000256" key="3">
    <source>
        <dbReference type="HAMAP-Rule" id="MF_01385"/>
    </source>
</evidence>
<gene>
    <name evidence="3" type="primary">ureF</name>
    <name evidence="4" type="ORF">BC777_2877</name>
</gene>
<comment type="function">
    <text evidence="3">Required for maturation of urease via the functional incorporation of the urease nickel metallocenter.</text>
</comment>